<dbReference type="InterPro" id="IPR001254">
    <property type="entry name" value="Trypsin_dom"/>
</dbReference>
<dbReference type="PANTHER" id="PTHR24252:SF26">
    <property type="entry name" value="TRANSMEMBRANE SERINE PROTEASE 9"/>
    <property type="match status" value="1"/>
</dbReference>
<dbReference type="Gene3D" id="4.10.400.10">
    <property type="entry name" value="Low-density Lipoprotein Receptor"/>
    <property type="match status" value="1"/>
</dbReference>
<keyword evidence="9 10" id="KW-1015">Disulfide bond</keyword>
<evidence type="ECO:0000256" key="2">
    <source>
        <dbReference type="ARBA" id="ARBA00022670"/>
    </source>
</evidence>
<dbReference type="InterPro" id="IPR000082">
    <property type="entry name" value="SEA_dom"/>
</dbReference>
<evidence type="ECO:0000256" key="1">
    <source>
        <dbReference type="ARBA" id="ARBA00004606"/>
    </source>
</evidence>
<dbReference type="Pfam" id="PF00089">
    <property type="entry name" value="Trypsin"/>
    <property type="match status" value="2"/>
</dbReference>
<dbReference type="PANTHER" id="PTHR24252">
    <property type="entry name" value="ACROSIN-RELATED"/>
    <property type="match status" value="1"/>
</dbReference>
<evidence type="ECO:0000259" key="15">
    <source>
        <dbReference type="PROSITE" id="PS50240"/>
    </source>
</evidence>
<dbReference type="Pfam" id="PF01390">
    <property type="entry name" value="SEA"/>
    <property type="match status" value="1"/>
</dbReference>
<evidence type="ECO:0000256" key="12">
    <source>
        <dbReference type="SAM" id="MobiDB-lite"/>
    </source>
</evidence>
<dbReference type="InterPro" id="IPR036364">
    <property type="entry name" value="SEA_dom_sf"/>
</dbReference>
<dbReference type="CDD" id="cd00190">
    <property type="entry name" value="Tryp_SPc"/>
    <property type="match status" value="2"/>
</dbReference>
<evidence type="ECO:0000256" key="4">
    <source>
        <dbReference type="ARBA" id="ARBA00022801"/>
    </source>
</evidence>
<evidence type="ECO:0000256" key="13">
    <source>
        <dbReference type="SAM" id="Phobius"/>
    </source>
</evidence>
<keyword evidence="4 11" id="KW-0378">Hydrolase</keyword>
<evidence type="ECO:0000256" key="5">
    <source>
        <dbReference type="ARBA" id="ARBA00022825"/>
    </source>
</evidence>
<dbReference type="PROSITE" id="PS50024">
    <property type="entry name" value="SEA"/>
    <property type="match status" value="1"/>
</dbReference>
<evidence type="ECO:0000256" key="7">
    <source>
        <dbReference type="ARBA" id="ARBA00022989"/>
    </source>
</evidence>
<evidence type="ECO:0008006" key="18">
    <source>
        <dbReference type="Google" id="ProtNLM"/>
    </source>
</evidence>
<accession>A0AA88P0I2</accession>
<evidence type="ECO:0000313" key="17">
    <source>
        <dbReference type="Proteomes" id="UP001187315"/>
    </source>
</evidence>
<dbReference type="Gene3D" id="3.30.70.960">
    <property type="entry name" value="SEA domain"/>
    <property type="match status" value="1"/>
</dbReference>
<dbReference type="GO" id="GO:0004252">
    <property type="term" value="F:serine-type endopeptidase activity"/>
    <property type="evidence" value="ECO:0007669"/>
    <property type="project" value="InterPro"/>
</dbReference>
<dbReference type="Proteomes" id="UP001187315">
    <property type="component" value="Unassembled WGS sequence"/>
</dbReference>
<dbReference type="PRINTS" id="PR00722">
    <property type="entry name" value="CHYMOTRYPSIN"/>
</dbReference>
<gene>
    <name evidence="16" type="ORF">Q7C36_001167</name>
</gene>
<dbReference type="PROSITE" id="PS50240">
    <property type="entry name" value="TRYPSIN_DOM"/>
    <property type="match status" value="2"/>
</dbReference>
<feature type="region of interest" description="Disordered" evidence="12">
    <location>
        <begin position="781"/>
        <end position="813"/>
    </location>
</feature>
<dbReference type="InterPro" id="IPR036055">
    <property type="entry name" value="LDL_receptor-like_sf"/>
</dbReference>
<feature type="domain" description="Peptidase S1" evidence="15">
    <location>
        <begin position="531"/>
        <end position="760"/>
    </location>
</feature>
<dbReference type="InterPro" id="IPR002172">
    <property type="entry name" value="LDrepeatLR_classA_rpt"/>
</dbReference>
<feature type="transmembrane region" description="Helical" evidence="13">
    <location>
        <begin position="21"/>
        <end position="46"/>
    </location>
</feature>
<proteinExistence type="predicted"/>
<evidence type="ECO:0000256" key="10">
    <source>
        <dbReference type="PROSITE-ProRule" id="PRU00124"/>
    </source>
</evidence>
<organism evidence="16 17">
    <name type="scientific">Tachysurus vachellii</name>
    <name type="common">Darkbarbel catfish</name>
    <name type="synonym">Pelteobagrus vachellii</name>
    <dbReference type="NCBI Taxonomy" id="175792"/>
    <lineage>
        <taxon>Eukaryota</taxon>
        <taxon>Metazoa</taxon>
        <taxon>Chordata</taxon>
        <taxon>Craniata</taxon>
        <taxon>Vertebrata</taxon>
        <taxon>Euteleostomi</taxon>
        <taxon>Actinopterygii</taxon>
        <taxon>Neopterygii</taxon>
        <taxon>Teleostei</taxon>
        <taxon>Ostariophysi</taxon>
        <taxon>Siluriformes</taxon>
        <taxon>Bagridae</taxon>
        <taxon>Tachysurus</taxon>
    </lineage>
</organism>
<dbReference type="EMBL" id="JAVHJS010000001">
    <property type="protein sequence ID" value="KAK2869296.1"/>
    <property type="molecule type" value="Genomic_DNA"/>
</dbReference>
<dbReference type="SUPFAM" id="SSF82671">
    <property type="entry name" value="SEA domain"/>
    <property type="match status" value="1"/>
</dbReference>
<keyword evidence="3 13" id="KW-0812">Transmembrane</keyword>
<dbReference type="SUPFAM" id="SSF50494">
    <property type="entry name" value="Trypsin-like serine proteases"/>
    <property type="match status" value="2"/>
</dbReference>
<dbReference type="PROSITE" id="PS00135">
    <property type="entry name" value="TRYPSIN_SER"/>
    <property type="match status" value="2"/>
</dbReference>
<dbReference type="SMART" id="SM00020">
    <property type="entry name" value="Tryp_SPc"/>
    <property type="match status" value="2"/>
</dbReference>
<comment type="caution">
    <text evidence="16">The sequence shown here is derived from an EMBL/GenBank/DDBJ whole genome shotgun (WGS) entry which is preliminary data.</text>
</comment>
<dbReference type="SUPFAM" id="SSF57424">
    <property type="entry name" value="LDL receptor-like module"/>
    <property type="match status" value="1"/>
</dbReference>
<dbReference type="Pfam" id="PF00057">
    <property type="entry name" value="Ldl_recept_a"/>
    <property type="match status" value="1"/>
</dbReference>
<dbReference type="PROSITE" id="PS00134">
    <property type="entry name" value="TRYPSIN_HIS"/>
    <property type="match status" value="2"/>
</dbReference>
<feature type="domain" description="Peptidase S1" evidence="15">
    <location>
        <begin position="236"/>
        <end position="478"/>
    </location>
</feature>
<dbReference type="FunFam" id="2.40.10.10:FF:000003">
    <property type="entry name" value="Transmembrane serine protease 3"/>
    <property type="match status" value="2"/>
</dbReference>
<dbReference type="InterPro" id="IPR018114">
    <property type="entry name" value="TRYPSIN_HIS"/>
</dbReference>
<keyword evidence="2 11" id="KW-0645">Protease</keyword>
<keyword evidence="8 13" id="KW-0472">Membrane</keyword>
<dbReference type="InterPro" id="IPR001314">
    <property type="entry name" value="Peptidase_S1A"/>
</dbReference>
<dbReference type="GO" id="GO:0016020">
    <property type="term" value="C:membrane"/>
    <property type="evidence" value="ECO:0007669"/>
    <property type="project" value="UniProtKB-SubCell"/>
</dbReference>
<evidence type="ECO:0000256" key="8">
    <source>
        <dbReference type="ARBA" id="ARBA00023136"/>
    </source>
</evidence>
<comment type="caution">
    <text evidence="10">Lacks conserved residue(s) required for the propagation of feature annotation.</text>
</comment>
<dbReference type="GO" id="GO:0006508">
    <property type="term" value="P:proteolysis"/>
    <property type="evidence" value="ECO:0007669"/>
    <property type="project" value="UniProtKB-KW"/>
</dbReference>
<dbReference type="InterPro" id="IPR009003">
    <property type="entry name" value="Peptidase_S1_PA"/>
</dbReference>
<dbReference type="InterPro" id="IPR043504">
    <property type="entry name" value="Peptidase_S1_PA_chymotrypsin"/>
</dbReference>
<evidence type="ECO:0000256" key="11">
    <source>
        <dbReference type="RuleBase" id="RU363034"/>
    </source>
</evidence>
<evidence type="ECO:0000259" key="14">
    <source>
        <dbReference type="PROSITE" id="PS50024"/>
    </source>
</evidence>
<dbReference type="SMART" id="SM00192">
    <property type="entry name" value="LDLa"/>
    <property type="match status" value="2"/>
</dbReference>
<evidence type="ECO:0000313" key="16">
    <source>
        <dbReference type="EMBL" id="KAK2869296.1"/>
    </source>
</evidence>
<feature type="domain" description="SEA" evidence="14">
    <location>
        <begin position="50"/>
        <end position="176"/>
    </location>
</feature>
<dbReference type="InterPro" id="IPR033116">
    <property type="entry name" value="TRYPSIN_SER"/>
</dbReference>
<evidence type="ECO:0000256" key="6">
    <source>
        <dbReference type="ARBA" id="ARBA00022968"/>
    </source>
</evidence>
<comment type="subcellular location">
    <subcellularLocation>
        <location evidence="1">Membrane</location>
        <topology evidence="1">Single-pass type II membrane protein</topology>
    </subcellularLocation>
</comment>
<dbReference type="Gene3D" id="2.40.10.10">
    <property type="entry name" value="Trypsin-like serine proteases"/>
    <property type="match status" value="4"/>
</dbReference>
<reference evidence="16" key="1">
    <citation type="submission" date="2023-08" db="EMBL/GenBank/DDBJ databases">
        <title>Pelteobagrus vachellii genome.</title>
        <authorList>
            <person name="Liu H."/>
        </authorList>
    </citation>
    <scope>NUCLEOTIDE SEQUENCE</scope>
    <source>
        <strain evidence="16">PRFRI_2022a</strain>
        <tissue evidence="16">Muscle</tissue>
    </source>
</reference>
<evidence type="ECO:0000256" key="3">
    <source>
        <dbReference type="ARBA" id="ARBA00022692"/>
    </source>
</evidence>
<dbReference type="AlphaFoldDB" id="A0AA88P0I2"/>
<feature type="disulfide bond" evidence="10">
    <location>
        <begin position="209"/>
        <end position="224"/>
    </location>
</feature>
<evidence type="ECO:0000256" key="9">
    <source>
        <dbReference type="ARBA" id="ARBA00023157"/>
    </source>
</evidence>
<sequence>MKQQQSKWPEADPPPAPSSSVCRYVTLCTILVILITCALAGVVIAYTVQEEHYFMDTVELRGLQYKADLKDKTSAFFLILTATMETKMRNIFLASSIAPHFVSCHIIAFGNISNNVMVTLRLVFRVTKFQIQFTKYTDRFLQEQLQYGFRDLVSLKPLTIPEFGEIQSIIFLGTSEKSFHVINSNTSRCPDGMFTCASGECVTKPNPECDSVSDCADGSDEAYCSCGRKLVVDSRIVGGENAHHGDLPWQVSLRLYSRHTCGGSIINHRWLVSAAHCFESSKNPKDWTALVGASLLSGVEKGAVTVNIKSLIVSPYYNPVNSDNDVTVLELEKPLTFTPYIQPICIPSSSHIFSPGQDCIISGWGATKQDSTGKAPPTLQKASVKIIDLKVCNSSTAYKGAITNNMMCAGFLHGKVDSCQGDSGGPLVCESSPDHFFLAGIVSWGVGCAQINKPGVYSQVTPSSTLDTPADYSSTNTVIVRAKAATSTPVVTGVCISKINPECDRVADCSNEADEKNCDCGQRPEFRHQRIVGGVSAHRGEWPWVASLQFQRLHRCGATLIHCKWLITAAHCFSRKESNPHGWTVSLGSVLRSGLGALVIPVQRIIQHPAFNSSNMDFDVALVQLSIPAPSSYTIQTLCLPSPTHSFFKGTECYITGWGSMREDGKLTNQLQKAQVGIIDQSECQQSYGRKLTANMMCAGSMEGGIDTCLGDSGGPLACRESRGRWFIAGVTSWGRGCARNRFPGKKVGLRGASSQRGYSYEKRDGPELSTVKGSRFVERRTGRRDDSAIPAGGCNVHTRTSPTKEAPLCTQA</sequence>
<keyword evidence="5 11" id="KW-0720">Serine protease</keyword>
<keyword evidence="17" id="KW-1185">Reference proteome</keyword>
<keyword evidence="6" id="KW-0735">Signal-anchor</keyword>
<feature type="disulfide bond" evidence="10">
    <location>
        <begin position="189"/>
        <end position="201"/>
    </location>
</feature>
<keyword evidence="7 13" id="KW-1133">Transmembrane helix</keyword>
<name>A0AA88P0I2_TACVA</name>
<protein>
    <recommendedName>
        <fullName evidence="18">Transmembrane protease serine 9</fullName>
    </recommendedName>
</protein>
<dbReference type="CDD" id="cd00112">
    <property type="entry name" value="LDLa"/>
    <property type="match status" value="1"/>
</dbReference>
<dbReference type="PROSITE" id="PS50068">
    <property type="entry name" value="LDLRA_2"/>
    <property type="match status" value="1"/>
</dbReference>